<name>A0AAD6VHV0_9AGAR</name>
<sequence length="1041" mass="117987">MEELKAEQDIFLQLLLSLHYDTLLFTPCSCGSTKRVRKVGCSDCLQPELLCPQCWLDKHRTMPTHWALVWNAKDRFFEKHDFSRVLKNAAISLGHYGQPCPKADLARSFTLVDSNGIHATCISFCRCRDNAPDFQQLLRAGIFPGSVKEPKTGYTLRVLELYHQLRNQGKGSAYNFVHVLQRLADPFFADSVPDIYTNFLAITRFHRYLDIIMRRGHAHRLDDPLPGERDRPYPNRPVGYLGLQCAACPERGVNMPLTVNVPKYLRHLVSQHLTLDGNFKANLFYKRDDASDTALTDGKMYFPSQTEYDGIAESYVVSEEDKVKKNADPILPALIDEPQEVPCKAHIGSIRHQGQVKYGNTAVSGVVACACDHTVAGSFIDMLKGEAFALGTYAQREQLRHTNSPPHGPETATPTVFSYDSWCSFVVNEVPRAITLFPEETWLHTLLAKAEGQIPADHINGHGSDCQAIWQPVYFPCRGHFHGETAEMLWAFLNPLGSSTRQMTGAARHDAINSVIDAWNMGKVVRQAKLLAAERLDALRLFELHMAVVEDLSKQHPTEVAVWSRMSRITEKTVQGTLQSVYQHEGDEQQTRTPVAAWIHNGMSIERQKYVFVAMALPKDVILMLWRRTLVVALLKSHKDHPLEDTWETIVKLRDSLNLALKTFREQQRVIYPRLTLSALDVDEPELTAIQLPSYRMKHGQRAPTSVGASKEDMQLRDAEIKLRCGQANSGIIAVRAASLALSAVKQIKDLDYRGQPGKSRRKRNLQKAELVKTFEIDMYNHARASLIHLGHIEKDSVEPYPPLSHRDTRRKETHLHRAKGDSRLFDGTAWYLQSGVKISGATMASATSSSHRDDSSDGSDEEPHLMAGTQTLKRSGAAVLRKKKKGKKSDGWIWLEGLTRGQHLGDESKLAEYKKESDRVQWFRAEAEMYRWLETYERKHAELIRTIERYRRDSEVWVGLADREEGIAGVNGSATFARMQASMYRRLEHNAKLTLKNPESGAHRDWVGASTFDELVLKIDGWRDVVFKWMDEMVSEGQHI</sequence>
<dbReference type="AlphaFoldDB" id="A0AAD6VHV0"/>
<dbReference type="PANTHER" id="PTHR33096">
    <property type="entry name" value="CXC2 DOMAIN-CONTAINING PROTEIN"/>
    <property type="match status" value="1"/>
</dbReference>
<accession>A0AAD6VHV0</accession>
<dbReference type="InterPro" id="IPR040521">
    <property type="entry name" value="KDZ"/>
</dbReference>
<feature type="region of interest" description="Disordered" evidence="1">
    <location>
        <begin position="797"/>
        <end position="819"/>
    </location>
</feature>
<dbReference type="Pfam" id="PF18803">
    <property type="entry name" value="CxC2"/>
    <property type="match status" value="1"/>
</dbReference>
<dbReference type="Proteomes" id="UP001219525">
    <property type="component" value="Unassembled WGS sequence"/>
</dbReference>
<feature type="domain" description="CxC2-like cysteine cluster KDZ transposase-associated" evidence="2">
    <location>
        <begin position="90"/>
        <end position="185"/>
    </location>
</feature>
<proteinExistence type="predicted"/>
<gene>
    <name evidence="3" type="ORF">GGX14DRAFT_363460</name>
</gene>
<dbReference type="EMBL" id="JARJCW010000028">
    <property type="protein sequence ID" value="KAJ7210375.1"/>
    <property type="molecule type" value="Genomic_DNA"/>
</dbReference>
<reference evidence="3" key="1">
    <citation type="submission" date="2023-03" db="EMBL/GenBank/DDBJ databases">
        <title>Massive genome expansion in bonnet fungi (Mycena s.s.) driven by repeated elements and novel gene families across ecological guilds.</title>
        <authorList>
            <consortium name="Lawrence Berkeley National Laboratory"/>
            <person name="Harder C.B."/>
            <person name="Miyauchi S."/>
            <person name="Viragh M."/>
            <person name="Kuo A."/>
            <person name="Thoen E."/>
            <person name="Andreopoulos B."/>
            <person name="Lu D."/>
            <person name="Skrede I."/>
            <person name="Drula E."/>
            <person name="Henrissat B."/>
            <person name="Morin E."/>
            <person name="Kohler A."/>
            <person name="Barry K."/>
            <person name="LaButti K."/>
            <person name="Morin E."/>
            <person name="Salamov A."/>
            <person name="Lipzen A."/>
            <person name="Mereny Z."/>
            <person name="Hegedus B."/>
            <person name="Baldrian P."/>
            <person name="Stursova M."/>
            <person name="Weitz H."/>
            <person name="Taylor A."/>
            <person name="Grigoriev I.V."/>
            <person name="Nagy L.G."/>
            <person name="Martin F."/>
            <person name="Kauserud H."/>
        </authorList>
    </citation>
    <scope>NUCLEOTIDE SEQUENCE</scope>
    <source>
        <strain evidence="3">9144</strain>
    </source>
</reference>
<evidence type="ECO:0000313" key="3">
    <source>
        <dbReference type="EMBL" id="KAJ7210375.1"/>
    </source>
</evidence>
<evidence type="ECO:0000256" key="1">
    <source>
        <dbReference type="SAM" id="MobiDB-lite"/>
    </source>
</evidence>
<dbReference type="PANTHER" id="PTHR33096:SF1">
    <property type="entry name" value="CXC1-LIKE CYSTEINE CLUSTER ASSOCIATED WITH KDZ TRANSPOSASES DOMAIN-CONTAINING PROTEIN"/>
    <property type="match status" value="1"/>
</dbReference>
<feature type="region of interest" description="Disordered" evidence="1">
    <location>
        <begin position="844"/>
        <end position="881"/>
    </location>
</feature>
<dbReference type="Pfam" id="PF18758">
    <property type="entry name" value="KDZ"/>
    <property type="match status" value="1"/>
</dbReference>
<organism evidence="3 4">
    <name type="scientific">Mycena pura</name>
    <dbReference type="NCBI Taxonomy" id="153505"/>
    <lineage>
        <taxon>Eukaryota</taxon>
        <taxon>Fungi</taxon>
        <taxon>Dikarya</taxon>
        <taxon>Basidiomycota</taxon>
        <taxon>Agaricomycotina</taxon>
        <taxon>Agaricomycetes</taxon>
        <taxon>Agaricomycetidae</taxon>
        <taxon>Agaricales</taxon>
        <taxon>Marasmiineae</taxon>
        <taxon>Mycenaceae</taxon>
        <taxon>Mycena</taxon>
    </lineage>
</organism>
<protein>
    <recommendedName>
        <fullName evidence="2">CxC2-like cysteine cluster KDZ transposase-associated domain-containing protein</fullName>
    </recommendedName>
</protein>
<evidence type="ECO:0000259" key="2">
    <source>
        <dbReference type="Pfam" id="PF18803"/>
    </source>
</evidence>
<dbReference type="InterPro" id="IPR041457">
    <property type="entry name" value="CxC2_KDZ-assoc"/>
</dbReference>
<comment type="caution">
    <text evidence="3">The sequence shown here is derived from an EMBL/GenBank/DDBJ whole genome shotgun (WGS) entry which is preliminary data.</text>
</comment>
<keyword evidence="4" id="KW-1185">Reference proteome</keyword>
<evidence type="ECO:0000313" key="4">
    <source>
        <dbReference type="Proteomes" id="UP001219525"/>
    </source>
</evidence>